<name>A0A8T0E2F5_ARGBR</name>
<dbReference type="InterPro" id="IPR000210">
    <property type="entry name" value="BTB/POZ_dom"/>
</dbReference>
<dbReference type="Proteomes" id="UP000807504">
    <property type="component" value="Unassembled WGS sequence"/>
</dbReference>
<gene>
    <name evidence="2" type="ORF">HNY73_022510</name>
</gene>
<sequence length="519" mass="59812">MWWKKAEALNPDVCHGNTHIGIVMYRFVWTIKDFSRHSFGHKTTKLLKLEGVPQLTLEFCSKEYDGEVHISIKIIIEDIIKARGVLGKITHLGTHGTVVCFERIFKNIFGNQTNLYNKCFETEMLLSDKTNLLPNDVLSLRCEFRIVSGPYWKSTEKCTHFKYSEQKAIKTGEKEKSIEEFVESITSICLMQNIDKFYEQGGLSKIDQVENASFPDHKITQQDNVALRANVQSIPDQEVNQQDNLNLQAGIKSFPDQKKNQQDNISLQVDVELFPDQKNNQQDNVSLQVDVELFPDQKNNQQDNVSLQVDVESFPVHKIIQQDDKMKEKSSDDSAIGLCPFSGVLYRFYEDKILTDAILQTSSEDFQVHKVVLCCRSAVFSAILTKNVDTKTNALVEIMENSDTLRRLLLYIYTNEVQEIRWEDAIALFKAASKYELFDLKKKCSSVLRLNISRDNFCDILSLANMYQETDLLEIVLDFISHNSNVFSSEVWRLFKKENPELAFDTMECTIYNFKSSIQ</sequence>
<dbReference type="CDD" id="cd18186">
    <property type="entry name" value="BTB_POZ_ZBTB_KLHL-like"/>
    <property type="match status" value="1"/>
</dbReference>
<keyword evidence="3" id="KW-1185">Reference proteome</keyword>
<dbReference type="Gene3D" id="1.25.40.420">
    <property type="match status" value="1"/>
</dbReference>
<dbReference type="InterPro" id="IPR011333">
    <property type="entry name" value="SKP1/BTB/POZ_sf"/>
</dbReference>
<protein>
    <submittedName>
        <fullName evidence="2">Speckle-type POZ protein B like protein</fullName>
    </submittedName>
</protein>
<accession>A0A8T0E2F5</accession>
<evidence type="ECO:0000313" key="2">
    <source>
        <dbReference type="EMBL" id="KAF8764439.1"/>
    </source>
</evidence>
<feature type="domain" description="BTB" evidence="1">
    <location>
        <begin position="355"/>
        <end position="421"/>
    </location>
</feature>
<evidence type="ECO:0000313" key="3">
    <source>
        <dbReference type="Proteomes" id="UP000807504"/>
    </source>
</evidence>
<dbReference type="PANTHER" id="PTHR24413">
    <property type="entry name" value="SPECKLE-TYPE POZ PROTEIN"/>
    <property type="match status" value="1"/>
</dbReference>
<dbReference type="PROSITE" id="PS50097">
    <property type="entry name" value="BTB"/>
    <property type="match status" value="1"/>
</dbReference>
<evidence type="ECO:0000259" key="1">
    <source>
        <dbReference type="PROSITE" id="PS50097"/>
    </source>
</evidence>
<dbReference type="AlphaFoldDB" id="A0A8T0E2F5"/>
<reference evidence="2" key="1">
    <citation type="journal article" date="2020" name="bioRxiv">
        <title>Chromosome-level reference genome of the European wasp spider Argiope bruennichi: a resource for studies on range expansion and evolutionary adaptation.</title>
        <authorList>
            <person name="Sheffer M.M."/>
            <person name="Hoppe A."/>
            <person name="Krehenwinkel H."/>
            <person name="Uhl G."/>
            <person name="Kuss A.W."/>
            <person name="Jensen L."/>
            <person name="Jensen C."/>
            <person name="Gillespie R.G."/>
            <person name="Hoff K.J."/>
            <person name="Prost S."/>
        </authorList>
    </citation>
    <scope>NUCLEOTIDE SEQUENCE</scope>
</reference>
<comment type="caution">
    <text evidence="2">The sequence shown here is derived from an EMBL/GenBank/DDBJ whole genome shotgun (WGS) entry which is preliminary data.</text>
</comment>
<proteinExistence type="predicted"/>
<dbReference type="Pfam" id="PF00651">
    <property type="entry name" value="BTB"/>
    <property type="match status" value="1"/>
</dbReference>
<dbReference type="SMART" id="SM00225">
    <property type="entry name" value="BTB"/>
    <property type="match status" value="1"/>
</dbReference>
<dbReference type="SUPFAM" id="SSF54695">
    <property type="entry name" value="POZ domain"/>
    <property type="match status" value="1"/>
</dbReference>
<organism evidence="2 3">
    <name type="scientific">Argiope bruennichi</name>
    <name type="common">Wasp spider</name>
    <name type="synonym">Aranea bruennichi</name>
    <dbReference type="NCBI Taxonomy" id="94029"/>
    <lineage>
        <taxon>Eukaryota</taxon>
        <taxon>Metazoa</taxon>
        <taxon>Ecdysozoa</taxon>
        <taxon>Arthropoda</taxon>
        <taxon>Chelicerata</taxon>
        <taxon>Arachnida</taxon>
        <taxon>Araneae</taxon>
        <taxon>Araneomorphae</taxon>
        <taxon>Entelegynae</taxon>
        <taxon>Araneoidea</taxon>
        <taxon>Araneidae</taxon>
        <taxon>Argiope</taxon>
    </lineage>
</organism>
<dbReference type="Gene3D" id="3.30.710.10">
    <property type="entry name" value="Potassium Channel Kv1.1, Chain A"/>
    <property type="match status" value="1"/>
</dbReference>
<reference evidence="2" key="2">
    <citation type="submission" date="2020-06" db="EMBL/GenBank/DDBJ databases">
        <authorList>
            <person name="Sheffer M."/>
        </authorList>
    </citation>
    <scope>NUCLEOTIDE SEQUENCE</scope>
</reference>
<dbReference type="EMBL" id="JABXBU010002231">
    <property type="protein sequence ID" value="KAF8764439.1"/>
    <property type="molecule type" value="Genomic_DNA"/>
</dbReference>